<dbReference type="SMART" id="SM00490">
    <property type="entry name" value="HELICc"/>
    <property type="match status" value="1"/>
</dbReference>
<sequence>MMQKAATKFSDDFLPWLRAQGELAWSSTIAPREPEFAGLPEDLDPCLVDALSARGISSLYTHQAECYRLARAKENFVVVTPTASGKTLCYNLPVVQTLLENKEARALYLFPTKALSQDQQAELNEIALGGALPLKIQTYDGDTPSSLRAAARTGGRIVISNPDMLHSGILPNHAKWIRFFSDLRYVVVDEMHSYRGVFGSHVGNVLRRLKRIAAFYGAKPSFILCSATIANPLSLAEALIEEPLKLVDRSSAGSGEKTIVFYNPPLIDSVQGLRKSSATESQKIALELLRRGVKTILFARSRLKVELIASYINQSLANPYNDNEGIRVSAYRSGLLPSERRAIEKGLREGGIQGVVSTNALELGIDIGGLDASVIAGYPGSSSSFWQQAGRAGRRGGSSLAVIVASSSPLDQYFATHPEYFLSRGPEEARVDLDNPYIFVDHSKCAAFELPFAEGEAFGRGPWEPKPGLVEDDPAERLQERAELTAEALGLLEEGGTLRHSAGRWYWADEGYPSEKISLRSALADNVVIVDETGGGSRVIGEMDRPSAKELIFDNAVYIHLGTQYIVKKLDIENRVCHVERKDTDYWTDAVVKTDLKVLTEDFRSAEAESKGFASVLGDVLVRSQAEKYKKLRYHSHENVGFGEISLPPEEIQTRALTLIFPPGSAAGAFLQGLDPATAAAVLVGAARILRDLAPAFILCDPRDLGVSERVRDPHYSIPAIYLYDKYPGGTGLSEALAENISPLLGAALERLTSCACKEGCPSCVGPDLPGKGEGGGLDSIRKDCKTLTIEFLRCCSS</sequence>
<dbReference type="InterPro" id="IPR001650">
    <property type="entry name" value="Helicase_C-like"/>
</dbReference>
<dbReference type="EMBL" id="VSSQ01000008">
    <property type="protein sequence ID" value="MPL59142.1"/>
    <property type="molecule type" value="Genomic_DNA"/>
</dbReference>
<evidence type="ECO:0000256" key="2">
    <source>
        <dbReference type="ARBA" id="ARBA00022840"/>
    </source>
</evidence>
<dbReference type="GO" id="GO:0036297">
    <property type="term" value="P:interstrand cross-link repair"/>
    <property type="evidence" value="ECO:0007669"/>
    <property type="project" value="TreeGrafter"/>
</dbReference>
<dbReference type="Pfam" id="PF22982">
    <property type="entry name" value="WHD_HRQ1"/>
    <property type="match status" value="1"/>
</dbReference>
<dbReference type="Pfam" id="PF00270">
    <property type="entry name" value="DEAD"/>
    <property type="match status" value="1"/>
</dbReference>
<keyword evidence="5" id="KW-0347">Helicase</keyword>
<dbReference type="GO" id="GO:0005634">
    <property type="term" value="C:nucleus"/>
    <property type="evidence" value="ECO:0007669"/>
    <property type="project" value="TreeGrafter"/>
</dbReference>
<dbReference type="InterPro" id="IPR055227">
    <property type="entry name" value="HRQ1_WHD"/>
</dbReference>
<keyword evidence="1" id="KW-0547">Nucleotide-binding</keyword>
<dbReference type="GO" id="GO:0016787">
    <property type="term" value="F:hydrolase activity"/>
    <property type="evidence" value="ECO:0007669"/>
    <property type="project" value="UniProtKB-KW"/>
</dbReference>
<dbReference type="EC" id="3.6.4.13" evidence="5"/>
<dbReference type="CDD" id="cd17923">
    <property type="entry name" value="DEXHc_Hrq1-like"/>
    <property type="match status" value="1"/>
</dbReference>
<dbReference type="PROSITE" id="PS51192">
    <property type="entry name" value="HELICASE_ATP_BIND_1"/>
    <property type="match status" value="1"/>
</dbReference>
<dbReference type="InterPro" id="IPR014001">
    <property type="entry name" value="Helicase_ATP-bd"/>
</dbReference>
<dbReference type="GO" id="GO:0003724">
    <property type="term" value="F:RNA helicase activity"/>
    <property type="evidence" value="ECO:0007669"/>
    <property type="project" value="UniProtKB-EC"/>
</dbReference>
<evidence type="ECO:0000313" key="5">
    <source>
        <dbReference type="EMBL" id="MPL59142.1"/>
    </source>
</evidence>
<dbReference type="InterPro" id="IPR018973">
    <property type="entry name" value="MZB"/>
</dbReference>
<feature type="domain" description="Helicase C-terminal" evidence="4">
    <location>
        <begin position="280"/>
        <end position="437"/>
    </location>
</feature>
<dbReference type="GO" id="GO:0005524">
    <property type="term" value="F:ATP binding"/>
    <property type="evidence" value="ECO:0007669"/>
    <property type="project" value="UniProtKB-KW"/>
</dbReference>
<dbReference type="PROSITE" id="PS51194">
    <property type="entry name" value="HELICASE_CTER"/>
    <property type="match status" value="1"/>
</dbReference>
<feature type="domain" description="Helicase ATP-binding" evidence="3">
    <location>
        <begin position="67"/>
        <end position="247"/>
    </location>
</feature>
<organism evidence="5">
    <name type="scientific">bioreactor metagenome</name>
    <dbReference type="NCBI Taxonomy" id="1076179"/>
    <lineage>
        <taxon>unclassified sequences</taxon>
        <taxon>metagenomes</taxon>
        <taxon>ecological metagenomes</taxon>
    </lineage>
</organism>
<dbReference type="GO" id="GO:0043138">
    <property type="term" value="F:3'-5' DNA helicase activity"/>
    <property type="evidence" value="ECO:0007669"/>
    <property type="project" value="TreeGrafter"/>
</dbReference>
<dbReference type="InterPro" id="IPR011545">
    <property type="entry name" value="DEAD/DEAH_box_helicase_dom"/>
</dbReference>
<dbReference type="PANTHER" id="PTHR47957:SF3">
    <property type="entry name" value="ATP-DEPENDENT HELICASE HRQ1"/>
    <property type="match status" value="1"/>
</dbReference>
<comment type="caution">
    <text evidence="5">The sequence shown here is derived from an EMBL/GenBank/DDBJ whole genome shotgun (WGS) entry which is preliminary data.</text>
</comment>
<name>A0A644SZA4_9ZZZZ</name>
<accession>A0A644SZA4</accession>
<reference evidence="5" key="1">
    <citation type="submission" date="2019-08" db="EMBL/GenBank/DDBJ databases">
        <authorList>
            <person name="Kucharzyk K."/>
            <person name="Murdoch R.W."/>
            <person name="Higgins S."/>
            <person name="Loffler F."/>
        </authorList>
    </citation>
    <scope>NUCLEOTIDE SEQUENCE</scope>
</reference>
<dbReference type="AlphaFoldDB" id="A0A644SZA4"/>
<proteinExistence type="predicted"/>
<evidence type="ECO:0000256" key="1">
    <source>
        <dbReference type="ARBA" id="ARBA00022741"/>
    </source>
</evidence>
<dbReference type="InterPro" id="IPR027417">
    <property type="entry name" value="P-loop_NTPase"/>
</dbReference>
<dbReference type="PANTHER" id="PTHR47957">
    <property type="entry name" value="ATP-DEPENDENT HELICASE HRQ1"/>
    <property type="match status" value="1"/>
</dbReference>
<dbReference type="SUPFAM" id="SSF52540">
    <property type="entry name" value="P-loop containing nucleoside triphosphate hydrolases"/>
    <property type="match status" value="1"/>
</dbReference>
<dbReference type="CDD" id="cd18797">
    <property type="entry name" value="SF2_C_Hrq"/>
    <property type="match status" value="1"/>
</dbReference>
<dbReference type="Pfam" id="PF09369">
    <property type="entry name" value="MZB"/>
    <property type="match status" value="1"/>
</dbReference>
<keyword evidence="5" id="KW-0378">Hydrolase</keyword>
<dbReference type="Gene3D" id="3.40.50.300">
    <property type="entry name" value="P-loop containing nucleotide triphosphate hydrolases"/>
    <property type="match status" value="2"/>
</dbReference>
<protein>
    <submittedName>
        <fullName evidence="5">DEAD-box ATP-dependent RNA helicase CshB</fullName>
        <ecNumber evidence="5">3.6.4.13</ecNumber>
    </submittedName>
</protein>
<gene>
    <name evidence="5" type="primary">cshB_1</name>
    <name evidence="5" type="ORF">SDC9_04690</name>
</gene>
<evidence type="ECO:0000259" key="4">
    <source>
        <dbReference type="PROSITE" id="PS51194"/>
    </source>
</evidence>
<dbReference type="GO" id="GO:0003676">
    <property type="term" value="F:nucleic acid binding"/>
    <property type="evidence" value="ECO:0007669"/>
    <property type="project" value="InterPro"/>
</dbReference>
<dbReference type="Pfam" id="PF00271">
    <property type="entry name" value="Helicase_C"/>
    <property type="match status" value="1"/>
</dbReference>
<dbReference type="SMART" id="SM00487">
    <property type="entry name" value="DEXDc"/>
    <property type="match status" value="1"/>
</dbReference>
<keyword evidence="2" id="KW-0067">ATP-binding</keyword>
<dbReference type="GO" id="GO:0006289">
    <property type="term" value="P:nucleotide-excision repair"/>
    <property type="evidence" value="ECO:0007669"/>
    <property type="project" value="TreeGrafter"/>
</dbReference>
<evidence type="ECO:0000259" key="3">
    <source>
        <dbReference type="PROSITE" id="PS51192"/>
    </source>
</evidence>